<dbReference type="EMBL" id="UYSU01044866">
    <property type="protein sequence ID" value="VDM05010.1"/>
    <property type="molecule type" value="Genomic_DNA"/>
</dbReference>
<protein>
    <recommendedName>
        <fullName evidence="10">Hexosyltransferase</fullName>
        <ecNumber evidence="10">2.4.1.-</ecNumber>
    </recommendedName>
</protein>
<dbReference type="GO" id="GO:0016758">
    <property type="term" value="F:hexosyltransferase activity"/>
    <property type="evidence" value="ECO:0007669"/>
    <property type="project" value="InterPro"/>
</dbReference>
<keyword evidence="6" id="KW-0735">Signal-anchor</keyword>
<keyword evidence="13" id="KW-1185">Reference proteome</keyword>
<dbReference type="GO" id="GO:0000139">
    <property type="term" value="C:Golgi membrane"/>
    <property type="evidence" value="ECO:0007669"/>
    <property type="project" value="UniProtKB-SubCell"/>
</dbReference>
<evidence type="ECO:0000256" key="2">
    <source>
        <dbReference type="ARBA" id="ARBA00008661"/>
    </source>
</evidence>
<reference evidence="12 13" key="2">
    <citation type="submission" date="2018-11" db="EMBL/GenBank/DDBJ databases">
        <authorList>
            <consortium name="Pathogen Informatics"/>
        </authorList>
    </citation>
    <scope>NUCLEOTIDE SEQUENCE [LARGE SCALE GENOMIC DNA]</scope>
    <source>
        <strain evidence="12 13">NST_G2</strain>
    </source>
</reference>
<dbReference type="PANTHER" id="PTHR11214">
    <property type="entry name" value="BETA-1,3-N-ACETYLGLUCOSAMINYLTRANSFERASE"/>
    <property type="match status" value="1"/>
</dbReference>
<accession>A0A183TQ76</accession>
<dbReference type="GO" id="GO:0006493">
    <property type="term" value="P:protein O-linked glycosylation"/>
    <property type="evidence" value="ECO:0007669"/>
    <property type="project" value="TreeGrafter"/>
</dbReference>
<evidence type="ECO:0000256" key="3">
    <source>
        <dbReference type="ARBA" id="ARBA00022676"/>
    </source>
</evidence>
<dbReference type="AlphaFoldDB" id="A0A183TQ76"/>
<name>A0A183TQ76_SCHSO</name>
<evidence type="ECO:0000313" key="13">
    <source>
        <dbReference type="Proteomes" id="UP000275846"/>
    </source>
</evidence>
<dbReference type="STRING" id="70667.A0A183TQ76"/>
<evidence type="ECO:0000256" key="8">
    <source>
        <dbReference type="ARBA" id="ARBA00023034"/>
    </source>
</evidence>
<evidence type="ECO:0000313" key="14">
    <source>
        <dbReference type="WBParaSite" id="SSLN_0001932301-mRNA-1"/>
    </source>
</evidence>
<dbReference type="Pfam" id="PF01762">
    <property type="entry name" value="Galactosyl_T"/>
    <property type="match status" value="1"/>
</dbReference>
<proteinExistence type="inferred from homology"/>
<sequence>MLAIFMTPVNNYTIRFLNITSAICPSEGNGIRQTQGQDFIVIVKSGVYNFRSRRQIRVLFKDMIQEGLALGSHLTLVFSVGLPRRNKSNFFERDGFNISLPGRAGEALRNAQPIYADIMHALRKETEIHDDLLVGDFEDTYYNLTLKMHYTFTWAARFCRPEKSPHQNSPLFIFLDDDFSFNVANLLRVLKSTTSQVPPKRVLIGNNRRYSDTIRSAAGVAYRKWALSKREMPSPQLPSHCNGAFYILDYTSLEEIAISMYFTKTIPLDDVWLGLVMTRLGLEFNKLHPNIYNPLTSADANTAIFASLEVFFNRRHKKRLLEPLPVRRRNKNLPKTTLSTETSSLHWSTL</sequence>
<keyword evidence="7" id="KW-1133">Transmembrane helix</keyword>
<dbReference type="OrthoDB" id="2139606at2759"/>
<keyword evidence="8 10" id="KW-0333">Golgi apparatus</keyword>
<evidence type="ECO:0000256" key="11">
    <source>
        <dbReference type="SAM" id="MobiDB-lite"/>
    </source>
</evidence>
<reference evidence="14" key="1">
    <citation type="submission" date="2016-06" db="UniProtKB">
        <authorList>
            <consortium name="WormBaseParasite"/>
        </authorList>
    </citation>
    <scope>IDENTIFICATION</scope>
</reference>
<gene>
    <name evidence="12" type="ORF">SSLN_LOCUS18624</name>
</gene>
<evidence type="ECO:0000256" key="6">
    <source>
        <dbReference type="ARBA" id="ARBA00022968"/>
    </source>
</evidence>
<keyword evidence="4" id="KW-0808">Transferase</keyword>
<keyword evidence="9" id="KW-0472">Membrane</keyword>
<feature type="region of interest" description="Disordered" evidence="11">
    <location>
        <begin position="331"/>
        <end position="350"/>
    </location>
</feature>
<comment type="similarity">
    <text evidence="2 10">Belongs to the glycosyltransferase 31 family.</text>
</comment>
<comment type="subcellular location">
    <subcellularLocation>
        <location evidence="1 10">Golgi apparatus membrane</location>
        <topology evidence="1 10">Single-pass type II membrane protein</topology>
    </subcellularLocation>
</comment>
<evidence type="ECO:0000256" key="7">
    <source>
        <dbReference type="ARBA" id="ARBA00022989"/>
    </source>
</evidence>
<dbReference type="Proteomes" id="UP000275846">
    <property type="component" value="Unassembled WGS sequence"/>
</dbReference>
<dbReference type="PANTHER" id="PTHR11214:SF378">
    <property type="entry name" value="BETA-1,3-GALACTOSYLTRANSFERASE 4"/>
    <property type="match status" value="1"/>
</dbReference>
<organism evidence="14">
    <name type="scientific">Schistocephalus solidus</name>
    <name type="common">Tapeworm</name>
    <dbReference type="NCBI Taxonomy" id="70667"/>
    <lineage>
        <taxon>Eukaryota</taxon>
        <taxon>Metazoa</taxon>
        <taxon>Spiralia</taxon>
        <taxon>Lophotrochozoa</taxon>
        <taxon>Platyhelminthes</taxon>
        <taxon>Cestoda</taxon>
        <taxon>Eucestoda</taxon>
        <taxon>Diphyllobothriidea</taxon>
        <taxon>Diphyllobothriidae</taxon>
        <taxon>Schistocephalus</taxon>
    </lineage>
</organism>
<evidence type="ECO:0000256" key="9">
    <source>
        <dbReference type="ARBA" id="ARBA00023136"/>
    </source>
</evidence>
<evidence type="ECO:0000256" key="10">
    <source>
        <dbReference type="RuleBase" id="RU363063"/>
    </source>
</evidence>
<keyword evidence="5" id="KW-0812">Transmembrane</keyword>
<evidence type="ECO:0000256" key="4">
    <source>
        <dbReference type="ARBA" id="ARBA00022679"/>
    </source>
</evidence>
<dbReference type="EC" id="2.4.1.-" evidence="10"/>
<dbReference type="Gene3D" id="3.90.550.50">
    <property type="match status" value="1"/>
</dbReference>
<feature type="compositionally biased region" description="Polar residues" evidence="11">
    <location>
        <begin position="333"/>
        <end position="350"/>
    </location>
</feature>
<keyword evidence="3 10" id="KW-0328">Glycosyltransferase</keyword>
<dbReference type="InterPro" id="IPR002659">
    <property type="entry name" value="Glyco_trans_31"/>
</dbReference>
<evidence type="ECO:0000256" key="1">
    <source>
        <dbReference type="ARBA" id="ARBA00004323"/>
    </source>
</evidence>
<dbReference type="WBParaSite" id="SSLN_0001932301-mRNA-1">
    <property type="protein sequence ID" value="SSLN_0001932301-mRNA-1"/>
    <property type="gene ID" value="SSLN_0001932301"/>
</dbReference>
<evidence type="ECO:0000313" key="12">
    <source>
        <dbReference type="EMBL" id="VDM05010.1"/>
    </source>
</evidence>
<evidence type="ECO:0000256" key="5">
    <source>
        <dbReference type="ARBA" id="ARBA00022692"/>
    </source>
</evidence>